<gene>
    <name evidence="1" type="ORF">DLM78_13695</name>
</gene>
<evidence type="ECO:0000313" key="2">
    <source>
        <dbReference type="Proteomes" id="UP000266669"/>
    </source>
</evidence>
<evidence type="ECO:0000313" key="1">
    <source>
        <dbReference type="EMBL" id="RHX85178.1"/>
    </source>
</evidence>
<sequence>MKNSKFDFYAYSRNSYKNIRKMRFLQDLYLYFGSGFQRESYGSVPIFSKEWNSDEIRFFLSSKYEIERKKINQEKEKQISKQ</sequence>
<comment type="caution">
    <text evidence="1">The sequence shown here is derived from an EMBL/GenBank/DDBJ whole genome shotgun (WGS) entry which is preliminary data.</text>
</comment>
<organism evidence="1 2">
    <name type="scientific">Leptospira stimsonii</name>
    <dbReference type="NCBI Taxonomy" id="2202203"/>
    <lineage>
        <taxon>Bacteria</taxon>
        <taxon>Pseudomonadati</taxon>
        <taxon>Spirochaetota</taxon>
        <taxon>Spirochaetia</taxon>
        <taxon>Leptospirales</taxon>
        <taxon>Leptospiraceae</taxon>
        <taxon>Leptospira</taxon>
    </lineage>
</organism>
<reference evidence="2" key="1">
    <citation type="submission" date="2018-05" db="EMBL/GenBank/DDBJ databases">
        <title>Leptospira yasudae sp. nov. and Leptospira stimsonii sp. nov., two pathogenic species of the genus Leptospira isolated from environmental sources.</title>
        <authorList>
            <person name="Casanovas-Massana A."/>
            <person name="Hamond C."/>
            <person name="Santos L.A."/>
            <person name="Hacker K.P."/>
            <person name="Balassiano I."/>
            <person name="Medeiros M.A."/>
            <person name="Reis M.G."/>
            <person name="Ko A.I."/>
            <person name="Wunder E.A."/>
        </authorList>
    </citation>
    <scope>NUCLEOTIDE SEQUENCE [LARGE SCALE GENOMIC DNA]</scope>
    <source>
        <strain evidence="2">AMB6-RJ</strain>
    </source>
</reference>
<accession>A0A8B3CRG2</accession>
<dbReference type="AlphaFoldDB" id="A0A8B3CRG2"/>
<name>A0A8B3CRG2_9LEPT</name>
<proteinExistence type="predicted"/>
<dbReference type="Proteomes" id="UP000266669">
    <property type="component" value="Unassembled WGS sequence"/>
</dbReference>
<dbReference type="EMBL" id="QHCS01000003">
    <property type="protein sequence ID" value="RHX85178.1"/>
    <property type="molecule type" value="Genomic_DNA"/>
</dbReference>
<protein>
    <submittedName>
        <fullName evidence="1">Uncharacterized protein</fullName>
    </submittedName>
</protein>